<feature type="chain" id="PRO_5022741699" evidence="2">
    <location>
        <begin position="23"/>
        <end position="202"/>
    </location>
</feature>
<organism evidence="3 4">
    <name type="scientific">Methylacidimicrobium tartarophylax</name>
    <dbReference type="NCBI Taxonomy" id="1041768"/>
    <lineage>
        <taxon>Bacteria</taxon>
        <taxon>Pseudomonadati</taxon>
        <taxon>Verrucomicrobiota</taxon>
        <taxon>Methylacidimicrobium</taxon>
    </lineage>
</organism>
<accession>A0A5E6M9C0</accession>
<sequence>MNVRSLLHSGVLLLPLFFCSCATTTYIPYKGGAKTVGKGASLHKVNGIDFWTDGLPPRPYKLVGVIHDSRSGLRKGDLPQDLAKVAKKMGADAILEYHDYALQMGGATAAAGAAAGNMIWVGSLMAATGPGMLIAGPAIIALGAAQGGVSRWWAAKYLPAEPKTTTARPKTPSAAASKQTAVPATASSQRPPGPPTTTGAAP</sequence>
<gene>
    <name evidence="3" type="ORF">MAMT_00808</name>
</gene>
<reference evidence="3 4" key="1">
    <citation type="submission" date="2019-09" db="EMBL/GenBank/DDBJ databases">
        <authorList>
            <person name="Cremers G."/>
        </authorList>
    </citation>
    <scope>NUCLEOTIDE SEQUENCE [LARGE SCALE GENOMIC DNA]</scope>
    <source>
        <strain evidence="3">4A</strain>
    </source>
</reference>
<name>A0A5E6M9C0_9BACT</name>
<dbReference type="Proteomes" id="UP000334923">
    <property type="component" value="Unassembled WGS sequence"/>
</dbReference>
<dbReference type="RefSeq" id="WP_142659723.1">
    <property type="nucleotide sequence ID" value="NZ_CABFVA020000031.1"/>
</dbReference>
<dbReference type="PROSITE" id="PS51257">
    <property type="entry name" value="PROKAR_LIPOPROTEIN"/>
    <property type="match status" value="1"/>
</dbReference>
<feature type="compositionally biased region" description="Polar residues" evidence="1">
    <location>
        <begin position="163"/>
        <end position="190"/>
    </location>
</feature>
<keyword evidence="4" id="KW-1185">Reference proteome</keyword>
<protein>
    <submittedName>
        <fullName evidence="3">Uncharacterized protein</fullName>
    </submittedName>
</protein>
<feature type="region of interest" description="Disordered" evidence="1">
    <location>
        <begin position="160"/>
        <end position="202"/>
    </location>
</feature>
<evidence type="ECO:0000256" key="1">
    <source>
        <dbReference type="SAM" id="MobiDB-lite"/>
    </source>
</evidence>
<dbReference type="EMBL" id="CABFVA020000031">
    <property type="protein sequence ID" value="VVM05807.1"/>
    <property type="molecule type" value="Genomic_DNA"/>
</dbReference>
<proteinExistence type="predicted"/>
<feature type="signal peptide" evidence="2">
    <location>
        <begin position="1"/>
        <end position="22"/>
    </location>
</feature>
<evidence type="ECO:0000313" key="3">
    <source>
        <dbReference type="EMBL" id="VVM05807.1"/>
    </source>
</evidence>
<dbReference type="AlphaFoldDB" id="A0A5E6M9C0"/>
<evidence type="ECO:0000313" key="4">
    <source>
        <dbReference type="Proteomes" id="UP000334923"/>
    </source>
</evidence>
<dbReference type="OrthoDB" id="195558at2"/>
<evidence type="ECO:0000256" key="2">
    <source>
        <dbReference type="SAM" id="SignalP"/>
    </source>
</evidence>
<keyword evidence="2" id="KW-0732">Signal</keyword>